<keyword evidence="1" id="KW-1133">Transmembrane helix</keyword>
<keyword evidence="1" id="KW-0812">Transmembrane</keyword>
<organism evidence="3 4">
    <name type="scientific">Paracoccus fistulariae</name>
    <dbReference type="NCBI Taxonomy" id="658446"/>
    <lineage>
        <taxon>Bacteria</taxon>
        <taxon>Pseudomonadati</taxon>
        <taxon>Pseudomonadota</taxon>
        <taxon>Alphaproteobacteria</taxon>
        <taxon>Rhodobacterales</taxon>
        <taxon>Paracoccaceae</taxon>
        <taxon>Paracoccus</taxon>
    </lineage>
</organism>
<keyword evidence="4" id="KW-1185">Reference proteome</keyword>
<gene>
    <name evidence="3" type="ORF">JHX87_14090</name>
</gene>
<reference evidence="3 4" key="1">
    <citation type="submission" date="2021-01" db="EMBL/GenBank/DDBJ databases">
        <title>Biogeographic distribution of Paracoccus.</title>
        <authorList>
            <person name="Hollensteiner J."/>
            <person name="Leineberger J."/>
            <person name="Brinkhoff T."/>
            <person name="Daniel R."/>
        </authorList>
    </citation>
    <scope>NUCLEOTIDE SEQUENCE [LARGE SCALE GENOMIC DNA]</scope>
    <source>
        <strain evidence="3 4">KCTC 22803</strain>
    </source>
</reference>
<accession>A0ABY7SHW9</accession>
<evidence type="ECO:0000313" key="3">
    <source>
        <dbReference type="EMBL" id="WCR06598.1"/>
    </source>
</evidence>
<sequence length="50" mass="5578">MASHDEVTDYKPGEMDITEQRKTFSGFLKAVNWVCMASIVALIFLALVNS</sequence>
<dbReference type="Pfam" id="PF07835">
    <property type="entry name" value="COX4_pro_2"/>
    <property type="match status" value="1"/>
</dbReference>
<evidence type="ECO:0000313" key="4">
    <source>
        <dbReference type="Proteomes" id="UP001219349"/>
    </source>
</evidence>
<proteinExistence type="predicted"/>
<keyword evidence="1" id="KW-0472">Membrane</keyword>
<dbReference type="EMBL" id="CP067136">
    <property type="protein sequence ID" value="WCR06598.1"/>
    <property type="molecule type" value="Genomic_DNA"/>
</dbReference>
<feature type="domain" description="Cytochrome c oxidase subunit IV bacterial aa3 type" evidence="2">
    <location>
        <begin position="13"/>
        <end position="49"/>
    </location>
</feature>
<dbReference type="RefSeq" id="WP_271885598.1">
    <property type="nucleotide sequence ID" value="NZ_CP067136.1"/>
</dbReference>
<dbReference type="InterPro" id="IPR036596">
    <property type="entry name" value="Cyt-C_aa3_sf"/>
</dbReference>
<dbReference type="SUPFAM" id="SSF81469">
    <property type="entry name" value="Bacterial aa3 type cytochrome c oxidase subunit IV"/>
    <property type="match status" value="1"/>
</dbReference>
<evidence type="ECO:0000256" key="1">
    <source>
        <dbReference type="SAM" id="Phobius"/>
    </source>
</evidence>
<feature type="transmembrane region" description="Helical" evidence="1">
    <location>
        <begin position="30"/>
        <end position="48"/>
    </location>
</feature>
<dbReference type="Proteomes" id="UP001219349">
    <property type="component" value="Chromosome"/>
</dbReference>
<protein>
    <submittedName>
        <fullName evidence="3">Aa3-type cytochrome c oxidase subunit IV</fullName>
    </submittedName>
</protein>
<evidence type="ECO:0000259" key="2">
    <source>
        <dbReference type="Pfam" id="PF07835"/>
    </source>
</evidence>
<dbReference type="InterPro" id="IPR012422">
    <property type="entry name" value="Cyt_c_oxidase_su4_bac-aa3"/>
</dbReference>
<dbReference type="Gene3D" id="1.20.5.160">
    <property type="entry name" value="Bacterial aa3 type cytochrome c oxidase subunit IV"/>
    <property type="match status" value="1"/>
</dbReference>
<name>A0ABY7SHW9_9RHOB</name>